<evidence type="ECO:0000313" key="5">
    <source>
        <dbReference type="Proteomes" id="UP000243515"/>
    </source>
</evidence>
<proteinExistence type="predicted"/>
<keyword evidence="5" id="KW-1185">Reference proteome</keyword>
<evidence type="ECO:0000313" key="4">
    <source>
        <dbReference type="EMBL" id="OXV06974.1"/>
    </source>
</evidence>
<keyword evidence="2" id="KW-0175">Coiled coil</keyword>
<dbReference type="GO" id="GO:0070072">
    <property type="term" value="P:vacuolar proton-transporting V-type ATPase complex assembly"/>
    <property type="evidence" value="ECO:0007669"/>
    <property type="project" value="InterPro"/>
</dbReference>
<feature type="coiled-coil region" evidence="2">
    <location>
        <begin position="17"/>
        <end position="44"/>
    </location>
</feature>
<gene>
    <name evidence="4" type="ORF">Egran_05261</name>
</gene>
<dbReference type="PANTHER" id="PTHR31996">
    <property type="entry name" value="COILED-COIL DOMAIN-CONTAINING PROTEIN 115"/>
    <property type="match status" value="1"/>
</dbReference>
<sequence length="246" mass="27245">MSQIPTPEAPESAEGSLQDLRRLLDILLERYLRLLDRHQTLQAELGRQFSSGFLSLAHANYCSPPGRRYGEDYYDERMKAVRRISLQPPFLSSIPRADATVGSHESRNYLHTFRIHYASTTPGADPGQSQIEVVGSGMDTGRTEDLASSDNESDNESGNGVTSGAPTPPLPLDHSETGDVPQPKKKPVRCGDPLSWYGVLVPQSLRSAQKSFTTVIEGFPELVSVVYEMRILEREISGLRERLSCD</sequence>
<feature type="region of interest" description="Disordered" evidence="3">
    <location>
        <begin position="120"/>
        <end position="188"/>
    </location>
</feature>
<dbReference type="PANTHER" id="PTHR31996:SF2">
    <property type="entry name" value="COILED-COIL DOMAIN-CONTAINING PROTEIN 115"/>
    <property type="match status" value="1"/>
</dbReference>
<dbReference type="AlphaFoldDB" id="A0A232LSB9"/>
<reference evidence="4 5" key="1">
    <citation type="journal article" date="2015" name="Environ. Microbiol.">
        <title>Metagenome sequence of Elaphomyces granulatus from sporocarp tissue reveals Ascomycota ectomycorrhizal fingerprints of genome expansion and a Proteobacteria-rich microbiome.</title>
        <authorList>
            <person name="Quandt C.A."/>
            <person name="Kohler A."/>
            <person name="Hesse C.N."/>
            <person name="Sharpton T.J."/>
            <person name="Martin F."/>
            <person name="Spatafora J.W."/>
        </authorList>
    </citation>
    <scope>NUCLEOTIDE SEQUENCE [LARGE SCALE GENOMIC DNA]</scope>
    <source>
        <strain evidence="4 5">OSC145934</strain>
    </source>
</reference>
<comment type="caution">
    <text evidence="4">The sequence shown here is derived from an EMBL/GenBank/DDBJ whole genome shotgun (WGS) entry which is preliminary data.</text>
</comment>
<dbReference type="EMBL" id="NPHW01005231">
    <property type="protein sequence ID" value="OXV06974.1"/>
    <property type="molecule type" value="Genomic_DNA"/>
</dbReference>
<evidence type="ECO:0000256" key="2">
    <source>
        <dbReference type="SAM" id="Coils"/>
    </source>
</evidence>
<dbReference type="GO" id="GO:1990871">
    <property type="term" value="C:Vma12-Vma22 assembly complex"/>
    <property type="evidence" value="ECO:0007669"/>
    <property type="project" value="TreeGrafter"/>
</dbReference>
<feature type="compositionally biased region" description="Polar residues" evidence="3">
    <location>
        <begin position="120"/>
        <end position="131"/>
    </location>
</feature>
<evidence type="ECO:0000256" key="3">
    <source>
        <dbReference type="SAM" id="MobiDB-lite"/>
    </source>
</evidence>
<evidence type="ECO:0000256" key="1">
    <source>
        <dbReference type="ARBA" id="ARBA00093634"/>
    </source>
</evidence>
<organism evidence="4 5">
    <name type="scientific">Elaphomyces granulatus</name>
    <dbReference type="NCBI Taxonomy" id="519963"/>
    <lineage>
        <taxon>Eukaryota</taxon>
        <taxon>Fungi</taxon>
        <taxon>Dikarya</taxon>
        <taxon>Ascomycota</taxon>
        <taxon>Pezizomycotina</taxon>
        <taxon>Eurotiomycetes</taxon>
        <taxon>Eurotiomycetidae</taxon>
        <taxon>Eurotiales</taxon>
        <taxon>Elaphomycetaceae</taxon>
        <taxon>Elaphomyces</taxon>
    </lineage>
</organism>
<dbReference type="Proteomes" id="UP000243515">
    <property type="component" value="Unassembled WGS sequence"/>
</dbReference>
<name>A0A232LSB9_9EURO</name>
<dbReference type="GO" id="GO:0051082">
    <property type="term" value="F:unfolded protein binding"/>
    <property type="evidence" value="ECO:0007669"/>
    <property type="project" value="TreeGrafter"/>
</dbReference>
<protein>
    <recommendedName>
        <fullName evidence="1">Vacuolar ATPase assembly protein VMA22</fullName>
    </recommendedName>
</protein>
<accession>A0A232LSB9</accession>
<dbReference type="InterPro" id="IPR040357">
    <property type="entry name" value="Vma22/CCDC115"/>
</dbReference>
<dbReference type="Pfam" id="PF21730">
    <property type="entry name" value="Vma22_CCDC115"/>
    <property type="match status" value="2"/>
</dbReference>
<dbReference type="OrthoDB" id="408631at2759"/>